<comment type="caution">
    <text evidence="2">The sequence shown here is derived from an EMBL/GenBank/DDBJ whole genome shotgun (WGS) entry which is preliminary data.</text>
</comment>
<reference evidence="2 3" key="1">
    <citation type="journal article" date="2015" name="Antonie Van Leeuwenhoek">
        <title>Pseudooceanicola atlanticus gen. nov. sp. nov., isolated from surface seawater of the Atlantic Ocean and reclassification of Oceanicola batsensis, Oceanicola marinus, Oceanicola nitratireducens, Oceanicola nanhaiensis, Oceanicola antarcticus and Oceanicola flagellatus, as Pseudooceanicola batsensis comb. nov., Pseudooceanicola marinus comb. nov., Pseudooceanicola nitratireducens comb. nov., Pseudooceanicola nanhaiensis comb. nov., Pseudooceanicola antarcticus comb. nov., and Pseudooceanicola flagellatus comb. nov.</title>
        <authorList>
            <person name="Lai Q."/>
            <person name="Li G."/>
            <person name="Liu X."/>
            <person name="Du Y."/>
            <person name="Sun F."/>
            <person name="Shao Z."/>
        </authorList>
    </citation>
    <scope>NUCLEOTIDE SEQUENCE [LARGE SCALE GENOMIC DNA]</scope>
    <source>
        <strain evidence="2 3">22II-s11g</strain>
    </source>
</reference>
<dbReference type="Gene3D" id="3.40.50.10540">
    <property type="entry name" value="Crotonobetainyl-coa:carnitine coa-transferase, domain 1"/>
    <property type="match status" value="2"/>
</dbReference>
<dbReference type="Pfam" id="PF02515">
    <property type="entry name" value="CoA_transf_3"/>
    <property type="match status" value="2"/>
</dbReference>
<dbReference type="GO" id="GO:0008410">
    <property type="term" value="F:CoA-transferase activity"/>
    <property type="evidence" value="ECO:0007669"/>
    <property type="project" value="TreeGrafter"/>
</dbReference>
<dbReference type="EMBL" id="AQQX01000006">
    <property type="protein sequence ID" value="KGM48010.1"/>
    <property type="molecule type" value="Genomic_DNA"/>
</dbReference>
<dbReference type="RefSeq" id="WP_052418351.1">
    <property type="nucleotide sequence ID" value="NZ_AQQX01000006.1"/>
</dbReference>
<proteinExistence type="predicted"/>
<gene>
    <name evidence="2" type="ORF">ATO9_15580</name>
</gene>
<dbReference type="eggNOG" id="COG1804">
    <property type="taxonomic scope" value="Bacteria"/>
</dbReference>
<accession>A0A0A0ECK6</accession>
<protein>
    <submittedName>
        <fullName evidence="2">Carnitine dehydratase</fullName>
    </submittedName>
</protein>
<dbReference type="Proteomes" id="UP000030004">
    <property type="component" value="Unassembled WGS sequence"/>
</dbReference>
<dbReference type="Gene3D" id="3.30.1540.10">
    <property type="entry name" value="formyl-coa transferase, domain 3"/>
    <property type="match status" value="2"/>
</dbReference>
<dbReference type="PANTHER" id="PTHR48207:SF3">
    <property type="entry name" value="SUCCINATE--HYDROXYMETHYLGLUTARATE COA-TRANSFERASE"/>
    <property type="match status" value="1"/>
</dbReference>
<sequence>MTTKTHGPLAAYRILEIGGGDTLAYCGKLFADFGAEVIKCEPEGGDPRRREGVQVTTGSGSESAYFAWLNSNKLSITADPATAEGAATIRSLLPSCDLLLDGRSPAEVEASTLRHKDLQALDPGLSIVGITWFGPTGPYRDYQATDAVARSLAGVVYEAGPPEGPPMLAREGQAAVVGALTAFLPAAASLIDAENGGRRFVASTHGALSQIAEYDIGLQMDLGKRPRQDVNVFGRTYPAAPYPTKDGWLGVTIMSPAQWTALCDIMGRPELGDDDRYNTSPKRQQRRHEVDDILRPLLLQKTAEEWFELGLKHKVPLAIVPGVADLKGLKFHKERESFGSVRIGEARFDVPILPNQLTGTPPIRDGIAPLAGSTDATALPDHQRKAPARVADGLPLRNLRILDLSMGWAGPLAVRQLADLGADVVKVESCEHPDWFRGIDTRFPYYEEKMFEKHYTWQFMNRNKRGITLDISSPRGRELVLELAKTADVAIDSYAADVMPKYGLTADILREVNPRLVVLTMPAFGMQTSWRNGRAYGSTLEHASGLPSVNGRPTDPPAMSHAVMGDPIGGMTAAASILLGVLAQKANGAGQHIDIAQAQCLLPLFGEAIIEHAVTGQVSERLGNRHPRYAPHGCYRMAGDDCWITIAVRSDTEWQALCRVMQRDDLAADPALATDKGRREQADRLDKEIGDWTILGRGFSIMAELQAAGVPAGIVRSPAELGFDQHFMATGRWQIMERTYIGGHVQPVPVYVEGDATTGYQNRRPSPTVGQHNREVLQGELGLSDADFDALLTEGVIGFEARPMKPKAKAKG</sequence>
<dbReference type="InterPro" id="IPR023606">
    <property type="entry name" value="CoA-Trfase_III_dom_1_sf"/>
</dbReference>
<evidence type="ECO:0000313" key="2">
    <source>
        <dbReference type="EMBL" id="KGM48010.1"/>
    </source>
</evidence>
<dbReference type="OrthoDB" id="9806585at2"/>
<dbReference type="SUPFAM" id="SSF89796">
    <property type="entry name" value="CoA-transferase family III (CaiB/BaiF)"/>
    <property type="match status" value="2"/>
</dbReference>
<dbReference type="PANTHER" id="PTHR48207">
    <property type="entry name" value="SUCCINATE--HYDROXYMETHYLGLUTARATE COA-TRANSFERASE"/>
    <property type="match status" value="1"/>
</dbReference>
<evidence type="ECO:0000256" key="1">
    <source>
        <dbReference type="ARBA" id="ARBA00022679"/>
    </source>
</evidence>
<dbReference type="STRING" id="1461694.ATO9_15580"/>
<dbReference type="AlphaFoldDB" id="A0A0A0ECK6"/>
<keyword evidence="1" id="KW-0808">Transferase</keyword>
<keyword evidence="3" id="KW-1185">Reference proteome</keyword>
<name>A0A0A0ECK6_9RHOB</name>
<dbReference type="InterPro" id="IPR003673">
    <property type="entry name" value="CoA-Trfase_fam_III"/>
</dbReference>
<evidence type="ECO:0000313" key="3">
    <source>
        <dbReference type="Proteomes" id="UP000030004"/>
    </source>
</evidence>
<dbReference type="InterPro" id="IPR044855">
    <property type="entry name" value="CoA-Trfase_III_dom3_sf"/>
</dbReference>
<organism evidence="2 3">
    <name type="scientific">Pseudooceanicola atlanticus</name>
    <dbReference type="NCBI Taxonomy" id="1461694"/>
    <lineage>
        <taxon>Bacteria</taxon>
        <taxon>Pseudomonadati</taxon>
        <taxon>Pseudomonadota</taxon>
        <taxon>Alphaproteobacteria</taxon>
        <taxon>Rhodobacterales</taxon>
        <taxon>Paracoccaceae</taxon>
        <taxon>Pseudooceanicola</taxon>
    </lineage>
</organism>
<dbReference type="InterPro" id="IPR050483">
    <property type="entry name" value="CoA-transferase_III_domain"/>
</dbReference>